<dbReference type="Gene3D" id="2.120.10.30">
    <property type="entry name" value="TolB, C-terminal domain"/>
    <property type="match status" value="1"/>
</dbReference>
<evidence type="ECO:0000256" key="2">
    <source>
        <dbReference type="SAM" id="MobiDB-lite"/>
    </source>
</evidence>
<gene>
    <name evidence="4" type="ORF">HNQ39_003230</name>
</gene>
<evidence type="ECO:0000313" key="4">
    <source>
        <dbReference type="EMBL" id="MBB6051420.1"/>
    </source>
</evidence>
<reference evidence="4 5" key="1">
    <citation type="submission" date="2020-08" db="EMBL/GenBank/DDBJ databases">
        <title>Genomic Encyclopedia of Type Strains, Phase IV (KMG-IV): sequencing the most valuable type-strain genomes for metagenomic binning, comparative biology and taxonomic classification.</title>
        <authorList>
            <person name="Goeker M."/>
        </authorList>
    </citation>
    <scope>NUCLEOTIDE SEQUENCE [LARGE SCALE GENOMIC DNA]</scope>
    <source>
        <strain evidence="4 5">DSM 23562</strain>
    </source>
</reference>
<evidence type="ECO:0000256" key="3">
    <source>
        <dbReference type="SAM" id="SignalP"/>
    </source>
</evidence>
<dbReference type="EMBL" id="JACHGW010000003">
    <property type="protein sequence ID" value="MBB6051420.1"/>
    <property type="molecule type" value="Genomic_DNA"/>
</dbReference>
<dbReference type="PANTHER" id="PTHR36842">
    <property type="entry name" value="PROTEIN TOLB HOMOLOG"/>
    <property type="match status" value="1"/>
</dbReference>
<accession>A0A7W9W7T4</accession>
<dbReference type="AlphaFoldDB" id="A0A7W9W7T4"/>
<dbReference type="Proteomes" id="UP000520814">
    <property type="component" value="Unassembled WGS sequence"/>
</dbReference>
<evidence type="ECO:0000256" key="1">
    <source>
        <dbReference type="ARBA" id="ARBA00009820"/>
    </source>
</evidence>
<dbReference type="Pfam" id="PF26549">
    <property type="entry name" value="Tricorn_N"/>
    <property type="match status" value="1"/>
</dbReference>
<dbReference type="Pfam" id="PF07676">
    <property type="entry name" value="PD40"/>
    <property type="match status" value="1"/>
</dbReference>
<dbReference type="RefSeq" id="WP_184198345.1">
    <property type="nucleotide sequence ID" value="NZ_JACHGW010000003.1"/>
</dbReference>
<comment type="caution">
    <text evidence="4">The sequence shown here is derived from an EMBL/GenBank/DDBJ whole genome shotgun (WGS) entry which is preliminary data.</text>
</comment>
<proteinExistence type="inferred from homology"/>
<evidence type="ECO:0000313" key="5">
    <source>
        <dbReference type="Proteomes" id="UP000520814"/>
    </source>
</evidence>
<keyword evidence="5" id="KW-1185">Reference proteome</keyword>
<feature type="compositionally biased region" description="Basic and acidic residues" evidence="2">
    <location>
        <begin position="22"/>
        <end position="61"/>
    </location>
</feature>
<feature type="region of interest" description="Disordered" evidence="2">
    <location>
        <begin position="201"/>
        <end position="223"/>
    </location>
</feature>
<dbReference type="InterPro" id="IPR011042">
    <property type="entry name" value="6-blade_b-propeller_TolB-like"/>
</dbReference>
<feature type="chain" id="PRO_5031513534" evidence="3">
    <location>
        <begin position="20"/>
        <end position="357"/>
    </location>
</feature>
<name>A0A7W9W7T4_ARMRO</name>
<dbReference type="InterPro" id="IPR011659">
    <property type="entry name" value="WD40"/>
</dbReference>
<protein>
    <submittedName>
        <fullName evidence="4">WD40 repeat protein</fullName>
    </submittedName>
</protein>
<dbReference type="PANTHER" id="PTHR36842:SF1">
    <property type="entry name" value="PROTEIN TOLB"/>
    <property type="match status" value="1"/>
</dbReference>
<feature type="region of interest" description="Disordered" evidence="2">
    <location>
        <begin position="17"/>
        <end position="61"/>
    </location>
</feature>
<comment type="similarity">
    <text evidence="1">Belongs to the TolB family.</text>
</comment>
<sequence>MKKLLVTALALSVASTAFAQARGREEKKQEEKPTKTETRSREETKQRDDRNDRRDDRDRRDSGGLRDIIILTNPIPRWPDSRWPRQDYDRLHVPRLTFVRDGVGLCTTGEAGQEPLVLRRNITLGAQSPARAPRKGRLAYVAPVNNQLALFTIADNLTRSHQLTDPKWGDADLPTWSPDDNTIAFVSHRDGNDELYTVSAGGGRPQRLTNHPGRDTQPAWSPGGKWIVFVSDRGGKPALWRIPAQGGNPTALEACPPGIPSDPTFSPDGRFLVASFEEAPGKKHLWKVDLDAKEEPRRLTTEPGDYRHPTFRPDGGKLVMSVRTASGGYALALLDFSANGLQQLTPGTLSDHSPVWW</sequence>
<dbReference type="SUPFAM" id="SSF82171">
    <property type="entry name" value="DPP6 N-terminal domain-like"/>
    <property type="match status" value="1"/>
</dbReference>
<keyword evidence="3" id="KW-0732">Signal</keyword>
<organism evidence="4 5">
    <name type="scientific">Armatimonas rosea</name>
    <dbReference type="NCBI Taxonomy" id="685828"/>
    <lineage>
        <taxon>Bacteria</taxon>
        <taxon>Bacillati</taxon>
        <taxon>Armatimonadota</taxon>
        <taxon>Armatimonadia</taxon>
        <taxon>Armatimonadales</taxon>
        <taxon>Armatimonadaceae</taxon>
        <taxon>Armatimonas</taxon>
    </lineage>
</organism>
<feature type="signal peptide" evidence="3">
    <location>
        <begin position="1"/>
        <end position="19"/>
    </location>
</feature>